<dbReference type="GO" id="GO:0009253">
    <property type="term" value="P:peptidoglycan catabolic process"/>
    <property type="evidence" value="ECO:0007669"/>
    <property type="project" value="InterPro"/>
</dbReference>
<dbReference type="PANTHER" id="PTHR30404:SF0">
    <property type="entry name" value="N-ACETYLMURAMOYL-L-ALANINE AMIDASE AMIC"/>
    <property type="match status" value="1"/>
</dbReference>
<protein>
    <recommendedName>
        <fullName evidence="4">MurNAc-LAA domain-containing protein</fullName>
    </recommendedName>
</protein>
<evidence type="ECO:0000259" key="4">
    <source>
        <dbReference type="SMART" id="SM00646"/>
    </source>
</evidence>
<name>A0AA35CPM5_9FIRM</name>
<feature type="compositionally biased region" description="Pro residues" evidence="2">
    <location>
        <begin position="26"/>
        <end position="37"/>
    </location>
</feature>
<feature type="signal peptide" evidence="3">
    <location>
        <begin position="1"/>
        <end position="23"/>
    </location>
</feature>
<dbReference type="InterPro" id="IPR021731">
    <property type="entry name" value="AMIN_dom"/>
</dbReference>
<evidence type="ECO:0000313" key="6">
    <source>
        <dbReference type="Proteomes" id="UP001163687"/>
    </source>
</evidence>
<dbReference type="PANTHER" id="PTHR30404">
    <property type="entry name" value="N-ACETYLMURAMOYL-L-ALANINE AMIDASE"/>
    <property type="match status" value="1"/>
</dbReference>
<gene>
    <name evidence="5" type="ORF">caldi_26310</name>
</gene>
<dbReference type="Gene3D" id="3.40.630.40">
    <property type="entry name" value="Zn-dependent exopeptidases"/>
    <property type="match status" value="1"/>
</dbReference>
<feature type="region of interest" description="Disordered" evidence="2">
    <location>
        <begin position="23"/>
        <end position="55"/>
    </location>
</feature>
<dbReference type="GO" id="GO:0008745">
    <property type="term" value="F:N-acetylmuramoyl-L-alanine amidase activity"/>
    <property type="evidence" value="ECO:0007669"/>
    <property type="project" value="InterPro"/>
</dbReference>
<dbReference type="Gene3D" id="2.60.40.3500">
    <property type="match status" value="1"/>
</dbReference>
<keyword evidence="6" id="KW-1185">Reference proteome</keyword>
<dbReference type="Pfam" id="PF07833">
    <property type="entry name" value="Cu_amine_oxidN1"/>
    <property type="match status" value="1"/>
</dbReference>
<dbReference type="InterPro" id="IPR012854">
    <property type="entry name" value="Cu_amine_oxidase-like_N"/>
</dbReference>
<proteinExistence type="predicted"/>
<sequence>MAGAALALAAALTFGGPAPVALAEGPAPPSPSVPSPGPTVGLELDGRPVPTDPPSFISGDRTFVPIRFVAEALGADVRWLPERREVRIRPLPDVPEAAGEIVLTVGYPAARVAGREVPLDVAPQIVGDRTFVPLRFVAETLGLEVGWRGADRVVELARRPAVLGLVSGGGDDVAVVIRGWQLDRYEVRELAGPDRLVIDFPGTRLTPLAPREVRLDAPDARRVRAGQFTEDTARVVVDLAGRRPVVIEPIPGGLAVRLPPYVAGVEWETVGDRTRLTVRTTRPAEATVAVDPGGRRLTLNLAGVVPGPGLGPVIAPEGVAFTALAVEPSGAPGIGTAVRLDLPYYLGHELRSEDGGRTVVLELEVSSLHGRHIWVDPGHGGQEIGARGPAGTLEKDVNLAVALALRDLLVLAGADVHMTRDRDATVGLYDRPAMANRSGTDAFVSVHSNAAASPAAGGTETYYWRNHPQSRLLATAIHRRLAEATGLADRGVRTANFVVLRESRAPAALVEVAFLSNPAEEALLNDPAFQWRAAEGIRRGLIDFFRAVRS</sequence>
<dbReference type="Proteomes" id="UP001163687">
    <property type="component" value="Chromosome"/>
</dbReference>
<feature type="chain" id="PRO_5041284560" description="MurNAc-LAA domain-containing protein" evidence="3">
    <location>
        <begin position="24"/>
        <end position="550"/>
    </location>
</feature>
<dbReference type="AlphaFoldDB" id="A0AA35CPM5"/>
<feature type="domain" description="MurNAc-LAA" evidence="4">
    <location>
        <begin position="432"/>
        <end position="542"/>
    </location>
</feature>
<evidence type="ECO:0000256" key="3">
    <source>
        <dbReference type="SAM" id="SignalP"/>
    </source>
</evidence>
<dbReference type="SUPFAM" id="SSF55383">
    <property type="entry name" value="Copper amine oxidase, domain N"/>
    <property type="match status" value="1"/>
</dbReference>
<reference evidence="5" key="1">
    <citation type="submission" date="2022-03" db="EMBL/GenBank/DDBJ databases">
        <title>Complete genome sequence of Caldinitratiruptor microaerophilus.</title>
        <authorList>
            <person name="Mukaiyama R."/>
            <person name="Nishiyama T."/>
            <person name="Ueda K."/>
        </authorList>
    </citation>
    <scope>NUCLEOTIDE SEQUENCE</scope>
    <source>
        <strain evidence="5">JCM 16183</strain>
    </source>
</reference>
<dbReference type="GO" id="GO:0030288">
    <property type="term" value="C:outer membrane-bounded periplasmic space"/>
    <property type="evidence" value="ECO:0007669"/>
    <property type="project" value="TreeGrafter"/>
</dbReference>
<dbReference type="InterPro" id="IPR036582">
    <property type="entry name" value="Mao_N_sf"/>
</dbReference>
<dbReference type="EMBL" id="AP025628">
    <property type="protein sequence ID" value="BDG61541.1"/>
    <property type="molecule type" value="Genomic_DNA"/>
</dbReference>
<organism evidence="5 6">
    <name type="scientific">Caldinitratiruptor microaerophilus</name>
    <dbReference type="NCBI Taxonomy" id="671077"/>
    <lineage>
        <taxon>Bacteria</taxon>
        <taxon>Bacillati</taxon>
        <taxon>Bacillota</taxon>
        <taxon>Clostridia</taxon>
        <taxon>Eubacteriales</taxon>
        <taxon>Symbiobacteriaceae</taxon>
        <taxon>Caldinitratiruptor</taxon>
    </lineage>
</organism>
<dbReference type="InterPro" id="IPR002508">
    <property type="entry name" value="MurNAc-LAA_cat"/>
</dbReference>
<dbReference type="SMART" id="SM00646">
    <property type="entry name" value="Ami_3"/>
    <property type="match status" value="1"/>
</dbReference>
<dbReference type="RefSeq" id="WP_264842182.1">
    <property type="nucleotide sequence ID" value="NZ_AP025628.1"/>
</dbReference>
<dbReference type="CDD" id="cd02696">
    <property type="entry name" value="MurNAc-LAA"/>
    <property type="match status" value="1"/>
</dbReference>
<dbReference type="Pfam" id="PF11741">
    <property type="entry name" value="AMIN"/>
    <property type="match status" value="1"/>
</dbReference>
<dbReference type="SUPFAM" id="SSF53187">
    <property type="entry name" value="Zn-dependent exopeptidases"/>
    <property type="match status" value="1"/>
</dbReference>
<evidence type="ECO:0000256" key="1">
    <source>
        <dbReference type="ARBA" id="ARBA00022801"/>
    </source>
</evidence>
<dbReference type="InterPro" id="IPR050695">
    <property type="entry name" value="N-acetylmuramoyl_amidase_3"/>
</dbReference>
<dbReference type="KEGG" id="cmic:caldi_26310"/>
<keyword evidence="3" id="KW-0732">Signal</keyword>
<dbReference type="Gene3D" id="3.30.457.10">
    <property type="entry name" value="Copper amine oxidase-like, N-terminal domain"/>
    <property type="match status" value="1"/>
</dbReference>
<evidence type="ECO:0000313" key="5">
    <source>
        <dbReference type="EMBL" id="BDG61541.1"/>
    </source>
</evidence>
<keyword evidence="1" id="KW-0378">Hydrolase</keyword>
<dbReference type="Pfam" id="PF01520">
    <property type="entry name" value="Amidase_3"/>
    <property type="match status" value="1"/>
</dbReference>
<evidence type="ECO:0000256" key="2">
    <source>
        <dbReference type="SAM" id="MobiDB-lite"/>
    </source>
</evidence>
<accession>A0AA35CPM5</accession>